<feature type="transmembrane region" description="Helical" evidence="2">
    <location>
        <begin position="6"/>
        <end position="23"/>
    </location>
</feature>
<protein>
    <submittedName>
        <fullName evidence="3">Uncharacterized protein</fullName>
    </submittedName>
</protein>
<dbReference type="AlphaFoldDB" id="A0A7X0MR49"/>
<reference evidence="3 4" key="1">
    <citation type="submission" date="2020-08" db="EMBL/GenBank/DDBJ databases">
        <title>The Agave Microbiome: Exploring the role of microbial communities in plant adaptations to desert environments.</title>
        <authorList>
            <person name="Partida-Martinez L.P."/>
        </authorList>
    </citation>
    <scope>NUCLEOTIDE SEQUENCE [LARGE SCALE GENOMIC DNA]</scope>
    <source>
        <strain evidence="3 4">AS3.12</strain>
    </source>
</reference>
<proteinExistence type="predicted"/>
<comment type="caution">
    <text evidence="3">The sequence shown here is derived from an EMBL/GenBank/DDBJ whole genome shotgun (WGS) entry which is preliminary data.</text>
</comment>
<name>A0A7X0MR49_9HYPH</name>
<dbReference type="EMBL" id="JACHBU010000001">
    <property type="protein sequence ID" value="MBB6506825.1"/>
    <property type="molecule type" value="Genomic_DNA"/>
</dbReference>
<feature type="compositionally biased region" description="Basic and acidic residues" evidence="1">
    <location>
        <begin position="469"/>
        <end position="482"/>
    </location>
</feature>
<evidence type="ECO:0000256" key="2">
    <source>
        <dbReference type="SAM" id="Phobius"/>
    </source>
</evidence>
<feature type="transmembrane region" description="Helical" evidence="2">
    <location>
        <begin position="109"/>
        <end position="137"/>
    </location>
</feature>
<dbReference type="Proteomes" id="UP000585437">
    <property type="component" value="Unassembled WGS sequence"/>
</dbReference>
<keyword evidence="2" id="KW-1133">Transmembrane helix</keyword>
<feature type="region of interest" description="Disordered" evidence="1">
    <location>
        <begin position="462"/>
        <end position="490"/>
    </location>
</feature>
<evidence type="ECO:0000313" key="3">
    <source>
        <dbReference type="EMBL" id="MBB6506825.1"/>
    </source>
</evidence>
<feature type="transmembrane region" description="Helical" evidence="2">
    <location>
        <begin position="187"/>
        <end position="209"/>
    </location>
</feature>
<keyword evidence="4" id="KW-1185">Reference proteome</keyword>
<gene>
    <name evidence="3" type="ORF">F4695_000144</name>
</gene>
<evidence type="ECO:0000313" key="4">
    <source>
        <dbReference type="Proteomes" id="UP000585437"/>
    </source>
</evidence>
<feature type="transmembrane region" description="Helical" evidence="2">
    <location>
        <begin position="157"/>
        <end position="175"/>
    </location>
</feature>
<sequence>MFSSIDWIALVIALLGPLLIFAARNEVRLRRLRQIQDFYVNFSSEKGSASNTVASRLGTNPSFEFVRSKYTADLVFPEKDKFDALPEADKLRQFISLAAKGRVTFAYRLFLSSLGFVLLSYIGFHIFISAICCGLQISVQCPVPGLVGGDTSSKLIVIGSLAFIGAYISSARTLLARLAVFDLSSTTFLRITIESLASVLFAAILFAAFPDPLGGIGRVLTGGATSSAETTGQSLPLTWIALAPMLGLLPQSSTKFLFVKLQQIFTWVKVSDDRFVSITPIVSLDVINGIDYEIRFRLEDCGIYDIQNLATYNPILLHVETPFGIYQCIDWVAQAQLCHIVGLERFLALRELNIRTIFDLERAIDSVDSPEEFDDIYMSILMSPTSNLRRLADIAKMNFMIMDGTNARPVSVDEYAKWARERVSKEPKLTTKAAEHLMTWISDDLHVRRLRRLWNDIADSLEPGSSYFRDSKRNPQNKKQETSDPASDAV</sequence>
<keyword evidence="2" id="KW-0472">Membrane</keyword>
<evidence type="ECO:0000256" key="1">
    <source>
        <dbReference type="SAM" id="MobiDB-lite"/>
    </source>
</evidence>
<organism evidence="3 4">
    <name type="scientific">Rhizobium soli</name>
    <dbReference type="NCBI Taxonomy" id="424798"/>
    <lineage>
        <taxon>Bacteria</taxon>
        <taxon>Pseudomonadati</taxon>
        <taxon>Pseudomonadota</taxon>
        <taxon>Alphaproteobacteria</taxon>
        <taxon>Hyphomicrobiales</taxon>
        <taxon>Rhizobiaceae</taxon>
        <taxon>Rhizobium/Agrobacterium group</taxon>
        <taxon>Rhizobium</taxon>
    </lineage>
</organism>
<dbReference type="RefSeq" id="WP_184653298.1">
    <property type="nucleotide sequence ID" value="NZ_JACHBU010000001.1"/>
</dbReference>
<keyword evidence="2" id="KW-0812">Transmembrane</keyword>
<accession>A0A7X0MR49</accession>